<dbReference type="Proteomes" id="UP000261704">
    <property type="component" value="Chromosome"/>
</dbReference>
<feature type="transmembrane region" description="Helical" evidence="1">
    <location>
        <begin position="92"/>
        <end position="110"/>
    </location>
</feature>
<evidence type="ECO:0000259" key="2">
    <source>
        <dbReference type="PROSITE" id="PS50119"/>
    </source>
</evidence>
<accession>A0A347UIT6</accession>
<dbReference type="RefSeq" id="WP_118943418.1">
    <property type="nucleotide sequence ID" value="NZ_CP032125.1"/>
</dbReference>
<dbReference type="EMBL" id="CP032125">
    <property type="protein sequence ID" value="AXX98764.1"/>
    <property type="molecule type" value="Genomic_DNA"/>
</dbReference>
<keyword evidence="1" id="KW-0472">Membrane</keyword>
<name>A0A347UIT6_9RHOB</name>
<dbReference type="InterPro" id="IPR000315">
    <property type="entry name" value="Znf_B-box"/>
</dbReference>
<gene>
    <name evidence="3" type="ORF">BAR1_13030</name>
</gene>
<evidence type="ECO:0000313" key="4">
    <source>
        <dbReference type="Proteomes" id="UP000261704"/>
    </source>
</evidence>
<proteinExistence type="predicted"/>
<feature type="domain" description="B box-type" evidence="2">
    <location>
        <begin position="1"/>
        <end position="47"/>
    </location>
</feature>
<dbReference type="OrthoDB" id="8820575at2"/>
<keyword evidence="1" id="KW-0812">Transmembrane</keyword>
<dbReference type="AlphaFoldDB" id="A0A347UIT6"/>
<organism evidence="3 4">
    <name type="scientific">Profundibacter amoris</name>
    <dbReference type="NCBI Taxonomy" id="2171755"/>
    <lineage>
        <taxon>Bacteria</taxon>
        <taxon>Pseudomonadati</taxon>
        <taxon>Pseudomonadota</taxon>
        <taxon>Alphaproteobacteria</taxon>
        <taxon>Rhodobacterales</taxon>
        <taxon>Paracoccaceae</taxon>
        <taxon>Profundibacter</taxon>
    </lineage>
</organism>
<sequence length="121" mass="12878">MQCYNHDDQNAVGLCKACGKGLCHDCAADLGHGLACKGVHEDKVTSLNQITTKSAEIYNAAPKNALIAPLFVLAMGAIFIGSGFYYGIGRSTLSTTMGVLFAVYGLVMLVRNRALYGKDRS</sequence>
<keyword evidence="1" id="KW-1133">Transmembrane helix</keyword>
<keyword evidence="4" id="KW-1185">Reference proteome</keyword>
<feature type="transmembrane region" description="Helical" evidence="1">
    <location>
        <begin position="66"/>
        <end position="86"/>
    </location>
</feature>
<evidence type="ECO:0000256" key="1">
    <source>
        <dbReference type="SAM" id="Phobius"/>
    </source>
</evidence>
<dbReference type="GO" id="GO:0008270">
    <property type="term" value="F:zinc ion binding"/>
    <property type="evidence" value="ECO:0007669"/>
    <property type="project" value="InterPro"/>
</dbReference>
<evidence type="ECO:0000313" key="3">
    <source>
        <dbReference type="EMBL" id="AXX98764.1"/>
    </source>
</evidence>
<dbReference type="KEGG" id="pamo:BAR1_13030"/>
<reference evidence="3 4" key="1">
    <citation type="submission" date="2018-09" db="EMBL/GenBank/DDBJ databases">
        <title>Profundibacter amoris BAR1 gen. nov., sp. nov., a new member of the Roseobacter clade isolated at Lokis Castle Vent Field on the Arctic Mid-Oceanic Ridge.</title>
        <authorList>
            <person name="Le Moine Bauer S."/>
            <person name="Sjoeberg A.G."/>
            <person name="L'Haridon S."/>
            <person name="Stokke R."/>
            <person name="Roalkvam I."/>
            <person name="Steen I.H."/>
            <person name="Dahle H."/>
        </authorList>
    </citation>
    <scope>NUCLEOTIDE SEQUENCE [LARGE SCALE GENOMIC DNA]</scope>
    <source>
        <strain evidence="3 4">BAR1</strain>
    </source>
</reference>
<dbReference type="PROSITE" id="PS50119">
    <property type="entry name" value="ZF_BBOX"/>
    <property type="match status" value="1"/>
</dbReference>
<protein>
    <recommendedName>
        <fullName evidence="2">B box-type domain-containing protein</fullName>
    </recommendedName>
</protein>